<organism evidence="1 2">
    <name type="scientific">Selenomonas ruminantium</name>
    <dbReference type="NCBI Taxonomy" id="971"/>
    <lineage>
        <taxon>Bacteria</taxon>
        <taxon>Bacillati</taxon>
        <taxon>Bacillota</taxon>
        <taxon>Negativicutes</taxon>
        <taxon>Selenomonadales</taxon>
        <taxon>Selenomonadaceae</taxon>
        <taxon>Selenomonas</taxon>
    </lineage>
</organism>
<dbReference type="Proteomes" id="UP000183469">
    <property type="component" value="Unassembled WGS sequence"/>
</dbReference>
<dbReference type="AlphaFoldDB" id="A0A1H4A6V7"/>
<proteinExistence type="predicted"/>
<sequence length="211" mass="24462">MDIKVRITGDEARISAPSDVDFSNEMKYHNCKFDMKTNEWVVDIDLLDIVRKKLYNLYGMDDFTNDFVNVWVTIPEYHHLEELRGPVKMFGKVIATATSKTSGAFWGKDIVNMSSECDSFGSLKNWKTYVSCGRFKIKNVSKTRILEEKEMYEEDGFIIEILESSKVNKKVLLEERARLIERINEIDKTLQEESDSIMDSKIANDEADFPD</sequence>
<evidence type="ECO:0000313" key="1">
    <source>
        <dbReference type="EMBL" id="SEA31401.1"/>
    </source>
</evidence>
<accession>A0A1H4A6V7</accession>
<evidence type="ECO:0000313" key="2">
    <source>
        <dbReference type="Proteomes" id="UP000183469"/>
    </source>
</evidence>
<protein>
    <submittedName>
        <fullName evidence="1">Uncharacterized protein</fullName>
    </submittedName>
</protein>
<reference evidence="1 2" key="1">
    <citation type="submission" date="2016-10" db="EMBL/GenBank/DDBJ databases">
        <authorList>
            <person name="de Groot N.N."/>
        </authorList>
    </citation>
    <scope>NUCLEOTIDE SEQUENCE [LARGE SCALE GENOMIC DNA]</scope>
    <source>
        <strain evidence="1 2">DSM 2872</strain>
    </source>
</reference>
<name>A0A1H4A6V7_SELRU</name>
<gene>
    <name evidence="1" type="ORF">SAMN05660648_02750</name>
</gene>
<dbReference type="EMBL" id="FNQG01000014">
    <property type="protein sequence ID" value="SEA31401.1"/>
    <property type="molecule type" value="Genomic_DNA"/>
</dbReference>